<feature type="compositionally biased region" description="Low complexity" evidence="6">
    <location>
        <begin position="566"/>
        <end position="590"/>
    </location>
</feature>
<evidence type="ECO:0000259" key="8">
    <source>
        <dbReference type="Pfam" id="PF05140"/>
    </source>
</evidence>
<evidence type="ECO:0000256" key="2">
    <source>
        <dbReference type="ARBA" id="ARBA00022692"/>
    </source>
</evidence>
<dbReference type="PANTHER" id="PTHR31566:SF0">
    <property type="entry name" value="CYTOCHROME C BIOGENESIS PROTEIN CCS1, CHLOROPLASTIC"/>
    <property type="match status" value="1"/>
</dbReference>
<feature type="transmembrane region" description="Helical" evidence="7">
    <location>
        <begin position="79"/>
        <end position="96"/>
    </location>
</feature>
<name>A0A9W6PXY6_9ACTN</name>
<reference evidence="9" key="1">
    <citation type="submission" date="2023-02" db="EMBL/GenBank/DDBJ databases">
        <title>Actinomadura rubrobrunea NBRC 14622.</title>
        <authorList>
            <person name="Ichikawa N."/>
            <person name="Sato H."/>
            <person name="Tonouchi N."/>
        </authorList>
    </citation>
    <scope>NUCLEOTIDE SEQUENCE</scope>
    <source>
        <strain evidence="9">NBRC 14622</strain>
    </source>
</reference>
<evidence type="ECO:0000313" key="9">
    <source>
        <dbReference type="EMBL" id="GLW65842.1"/>
    </source>
</evidence>
<feature type="compositionally biased region" description="Basic and acidic residues" evidence="6">
    <location>
        <begin position="22"/>
        <end position="40"/>
    </location>
</feature>
<organism evidence="9 10">
    <name type="scientific">Actinomadura rubrobrunea</name>
    <dbReference type="NCBI Taxonomy" id="115335"/>
    <lineage>
        <taxon>Bacteria</taxon>
        <taxon>Bacillati</taxon>
        <taxon>Actinomycetota</taxon>
        <taxon>Actinomycetes</taxon>
        <taxon>Streptosporangiales</taxon>
        <taxon>Thermomonosporaceae</taxon>
        <taxon>Actinomadura</taxon>
    </lineage>
</organism>
<sequence length="590" mass="62941">MSDTPDTTDAAPPGGRASAEVRAADDARADNETRAADDSRAAAAAGASTPQGGEPAPAGLGVLGWLRWGWRQLTSMRTALVLLFLVALGAVPGSILPQRGQAPERVADYFEQHKTLAPWLDRFSLFDVFAAPWFAAIYILLFVSLAGCVIPRAFQHYRAMRSRPPAAPRNLLRLPQSASYETDATPDEALAQARTLLRRRRFRVDAGETPGAGGWVAAEKGYLGETGNLVFHLALLALLFALGIGNAFGYRGSVLVTEGKAFANSLAQYDQFTPGRRFDSGDLAPFSFRLEDFTATYETKGERRGQATDYVAKLRYRETPDAPETRYDLRVNHPLNVGGAKVYLINHGYAPVFTVRDAKGNVAYQDAVPFLPMEQRTYTSEGVVKAPDAEPEQLAFYAILWPTAVSAKDGKQIVSAFPAALRPVVTITAFKGDIGLDSGTPQSVYRLEGIGKTLHPVKGGQKLLEPGQTFTLPDGSGSITFEGVREWASLSVNHDPGRLPALVAAILAVAGVAASLMVRRRRVWVRARAAGDGRTVVDVGGLTLGHPTSEFDDIVTALRGPRDAAGESGPGAPATAGSGGADASATEPKE</sequence>
<evidence type="ECO:0000313" key="10">
    <source>
        <dbReference type="Proteomes" id="UP001165124"/>
    </source>
</evidence>
<evidence type="ECO:0000256" key="5">
    <source>
        <dbReference type="ARBA" id="ARBA00023136"/>
    </source>
</evidence>
<feature type="region of interest" description="Disordered" evidence="6">
    <location>
        <begin position="559"/>
        <end position="590"/>
    </location>
</feature>
<dbReference type="InterPro" id="IPR007816">
    <property type="entry name" value="ResB-like_domain"/>
</dbReference>
<protein>
    <submittedName>
        <fullName evidence="9">Cytochrome c biosynthesis protein</fullName>
    </submittedName>
</protein>
<keyword evidence="2 7" id="KW-0812">Transmembrane</keyword>
<keyword evidence="4 7" id="KW-1133">Transmembrane helix</keyword>
<keyword evidence="5 7" id="KW-0472">Membrane</keyword>
<comment type="caution">
    <text evidence="9">The sequence shown here is derived from an EMBL/GenBank/DDBJ whole genome shotgun (WGS) entry which is preliminary data.</text>
</comment>
<comment type="subcellular location">
    <subcellularLocation>
        <location evidence="1">Membrane</location>
        <topology evidence="1">Multi-pass membrane protein</topology>
    </subcellularLocation>
</comment>
<gene>
    <name evidence="9" type="ORF">Arub01_40860</name>
</gene>
<dbReference type="EMBL" id="BSRZ01000011">
    <property type="protein sequence ID" value="GLW65842.1"/>
    <property type="molecule type" value="Genomic_DNA"/>
</dbReference>
<evidence type="ECO:0000256" key="1">
    <source>
        <dbReference type="ARBA" id="ARBA00004141"/>
    </source>
</evidence>
<feature type="transmembrane region" description="Helical" evidence="7">
    <location>
        <begin position="229"/>
        <end position="250"/>
    </location>
</feature>
<feature type="domain" description="ResB-like" evidence="8">
    <location>
        <begin position="76"/>
        <end position="544"/>
    </location>
</feature>
<feature type="transmembrane region" description="Helical" evidence="7">
    <location>
        <begin position="499"/>
        <end position="518"/>
    </location>
</feature>
<dbReference type="AlphaFoldDB" id="A0A9W6PXY6"/>
<evidence type="ECO:0000256" key="6">
    <source>
        <dbReference type="SAM" id="MobiDB-lite"/>
    </source>
</evidence>
<proteinExistence type="predicted"/>
<dbReference type="Pfam" id="PF05140">
    <property type="entry name" value="ResB"/>
    <property type="match status" value="1"/>
</dbReference>
<feature type="transmembrane region" description="Helical" evidence="7">
    <location>
        <begin position="130"/>
        <end position="154"/>
    </location>
</feature>
<feature type="region of interest" description="Disordered" evidence="6">
    <location>
        <begin position="1"/>
        <end position="53"/>
    </location>
</feature>
<dbReference type="PANTHER" id="PTHR31566">
    <property type="entry name" value="CYTOCHROME C BIOGENESIS PROTEIN CCS1, CHLOROPLASTIC"/>
    <property type="match status" value="1"/>
</dbReference>
<accession>A0A9W6PXY6</accession>
<evidence type="ECO:0000256" key="3">
    <source>
        <dbReference type="ARBA" id="ARBA00022748"/>
    </source>
</evidence>
<keyword evidence="10" id="KW-1185">Reference proteome</keyword>
<evidence type="ECO:0000256" key="4">
    <source>
        <dbReference type="ARBA" id="ARBA00022989"/>
    </source>
</evidence>
<dbReference type="GO" id="GO:0016020">
    <property type="term" value="C:membrane"/>
    <property type="evidence" value="ECO:0007669"/>
    <property type="project" value="UniProtKB-SubCell"/>
</dbReference>
<evidence type="ECO:0000256" key="7">
    <source>
        <dbReference type="SAM" id="Phobius"/>
    </source>
</evidence>
<dbReference type="RefSeq" id="WP_067914940.1">
    <property type="nucleotide sequence ID" value="NZ_BSRZ01000011.1"/>
</dbReference>
<dbReference type="Proteomes" id="UP001165124">
    <property type="component" value="Unassembled WGS sequence"/>
</dbReference>
<dbReference type="InterPro" id="IPR023494">
    <property type="entry name" value="Cyt_c_bgen_Ccs1/CcsB/ResB"/>
</dbReference>
<keyword evidence="3" id="KW-0201">Cytochrome c-type biogenesis</keyword>
<dbReference type="GO" id="GO:0017004">
    <property type="term" value="P:cytochrome complex assembly"/>
    <property type="evidence" value="ECO:0007669"/>
    <property type="project" value="UniProtKB-KW"/>
</dbReference>